<dbReference type="OMA" id="SAHAFGK"/>
<dbReference type="GO" id="GO:0071555">
    <property type="term" value="P:cell wall organization"/>
    <property type="evidence" value="ECO:0007669"/>
    <property type="project" value="UniProtKB-KW"/>
</dbReference>
<keyword evidence="6 9" id="KW-0326">Glycosidase</keyword>
<dbReference type="EC" id="3.2.1.15" evidence="10"/>
<dbReference type="AlphaFoldDB" id="A0A2P6R7R0"/>
<accession>A0A2P6R7R0</accession>
<evidence type="ECO:0000256" key="3">
    <source>
        <dbReference type="ARBA" id="ARBA00022512"/>
    </source>
</evidence>
<protein>
    <submittedName>
        <fullName evidence="10">Putative polygalacturonase</fullName>
        <ecNumber evidence="10">3.2.1.15</ecNumber>
    </submittedName>
</protein>
<name>A0A2P6R7R0_ROSCH</name>
<comment type="subcellular location">
    <subcellularLocation>
        <location evidence="1">Secreted</location>
        <location evidence="1">Cell wall</location>
    </subcellularLocation>
</comment>
<dbReference type="PROSITE" id="PS00502">
    <property type="entry name" value="POLYGALACTURONASE"/>
    <property type="match status" value="1"/>
</dbReference>
<dbReference type="Pfam" id="PF00295">
    <property type="entry name" value="Glyco_hydro_28"/>
    <property type="match status" value="1"/>
</dbReference>
<dbReference type="GO" id="GO:0004650">
    <property type="term" value="F:polygalacturonase activity"/>
    <property type="evidence" value="ECO:0007669"/>
    <property type="project" value="UniProtKB-EC"/>
</dbReference>
<evidence type="ECO:0000256" key="2">
    <source>
        <dbReference type="ARBA" id="ARBA00008834"/>
    </source>
</evidence>
<dbReference type="SUPFAM" id="SSF51126">
    <property type="entry name" value="Pectin lyase-like"/>
    <property type="match status" value="1"/>
</dbReference>
<dbReference type="InterPro" id="IPR006626">
    <property type="entry name" value="PbH1"/>
</dbReference>
<evidence type="ECO:0000313" key="11">
    <source>
        <dbReference type="Proteomes" id="UP000238479"/>
    </source>
</evidence>
<dbReference type="InterPro" id="IPR000743">
    <property type="entry name" value="Glyco_hydro_28"/>
</dbReference>
<dbReference type="Proteomes" id="UP000238479">
    <property type="component" value="Chromosome 3"/>
</dbReference>
<dbReference type="Gene3D" id="2.160.20.10">
    <property type="entry name" value="Single-stranded right-handed beta-helix, Pectin lyase-like"/>
    <property type="match status" value="1"/>
</dbReference>
<dbReference type="SMART" id="SM00710">
    <property type="entry name" value="PbH1"/>
    <property type="match status" value="6"/>
</dbReference>
<keyword evidence="4" id="KW-0964">Secreted</keyword>
<comment type="similarity">
    <text evidence="2 9">Belongs to the glycosyl hydrolase 28 family.</text>
</comment>
<dbReference type="EMBL" id="PDCK01000041">
    <property type="protein sequence ID" value="PRQ42473.1"/>
    <property type="molecule type" value="Genomic_DNA"/>
</dbReference>
<evidence type="ECO:0000256" key="8">
    <source>
        <dbReference type="PROSITE-ProRule" id="PRU10052"/>
    </source>
</evidence>
<evidence type="ECO:0000256" key="6">
    <source>
        <dbReference type="ARBA" id="ARBA00023295"/>
    </source>
</evidence>
<dbReference type="InterPro" id="IPR012334">
    <property type="entry name" value="Pectin_lyas_fold"/>
</dbReference>
<evidence type="ECO:0000256" key="5">
    <source>
        <dbReference type="ARBA" id="ARBA00022801"/>
    </source>
</evidence>
<reference evidence="10 11" key="1">
    <citation type="journal article" date="2018" name="Nat. Genet.">
        <title>The Rosa genome provides new insights in the design of modern roses.</title>
        <authorList>
            <person name="Bendahmane M."/>
        </authorList>
    </citation>
    <scope>NUCLEOTIDE SEQUENCE [LARGE SCALE GENOMIC DNA]</scope>
    <source>
        <strain evidence="11">cv. Old Blush</strain>
    </source>
</reference>
<evidence type="ECO:0000313" key="10">
    <source>
        <dbReference type="EMBL" id="PRQ42473.1"/>
    </source>
</evidence>
<dbReference type="Gramene" id="PRQ42473">
    <property type="protein sequence ID" value="PRQ42473"/>
    <property type="gene ID" value="RchiOBHm_Chr3g0458021"/>
</dbReference>
<evidence type="ECO:0000256" key="1">
    <source>
        <dbReference type="ARBA" id="ARBA00004191"/>
    </source>
</evidence>
<dbReference type="STRING" id="74649.A0A2P6R7R0"/>
<evidence type="ECO:0000256" key="7">
    <source>
        <dbReference type="ARBA" id="ARBA00023316"/>
    </source>
</evidence>
<sequence>MQYILRHCIWKKTYDVLSYGAVGDGNADDSKVLGKVVAPKTPDAWKQCESNYWLSFSYVANLRMNGGSGIIDGQGSSWWSNANEQKLHIDDKKKCQRPKALHFHGCHNLLLTGLTHVNSPKGHISISNCRYVYVANLTITAPEESPNTDGIDISNSNHVNIHASYIGTGDDCIAINSGCSNINITNIACGPGHGISVGSLGENGAYATVENVSVKNCNFSRTQNGVRIKTWQGGSGYAKNITFEQITLHATKNPIIIDQYYCNGAHNCKNKTSAVKVSDVRYRNIQGTSAKKEAIRLDCNQFSGCRNIVMEHINITSNVPGNKGIQASCYNINGISKSTVPRVLCLQSKLVQ</sequence>
<organism evidence="10 11">
    <name type="scientific">Rosa chinensis</name>
    <name type="common">China rose</name>
    <dbReference type="NCBI Taxonomy" id="74649"/>
    <lineage>
        <taxon>Eukaryota</taxon>
        <taxon>Viridiplantae</taxon>
        <taxon>Streptophyta</taxon>
        <taxon>Embryophyta</taxon>
        <taxon>Tracheophyta</taxon>
        <taxon>Spermatophyta</taxon>
        <taxon>Magnoliopsida</taxon>
        <taxon>eudicotyledons</taxon>
        <taxon>Gunneridae</taxon>
        <taxon>Pentapetalae</taxon>
        <taxon>rosids</taxon>
        <taxon>fabids</taxon>
        <taxon>Rosales</taxon>
        <taxon>Rosaceae</taxon>
        <taxon>Rosoideae</taxon>
        <taxon>Rosoideae incertae sedis</taxon>
        <taxon>Rosa</taxon>
    </lineage>
</organism>
<dbReference type="PANTHER" id="PTHR31375">
    <property type="match status" value="1"/>
</dbReference>
<comment type="caution">
    <text evidence="10">The sequence shown here is derived from an EMBL/GenBank/DDBJ whole genome shotgun (WGS) entry which is preliminary data.</text>
</comment>
<proteinExistence type="inferred from homology"/>
<keyword evidence="3" id="KW-0134">Cell wall</keyword>
<feature type="active site" evidence="8">
    <location>
        <position position="193"/>
    </location>
</feature>
<evidence type="ECO:0000256" key="4">
    <source>
        <dbReference type="ARBA" id="ARBA00022525"/>
    </source>
</evidence>
<dbReference type="InterPro" id="IPR011050">
    <property type="entry name" value="Pectin_lyase_fold/virulence"/>
</dbReference>
<dbReference type="GO" id="GO:0005975">
    <property type="term" value="P:carbohydrate metabolic process"/>
    <property type="evidence" value="ECO:0007669"/>
    <property type="project" value="InterPro"/>
</dbReference>
<keyword evidence="7" id="KW-0961">Cell wall biogenesis/degradation</keyword>
<evidence type="ECO:0000256" key="9">
    <source>
        <dbReference type="RuleBase" id="RU361169"/>
    </source>
</evidence>
<keyword evidence="11" id="KW-1185">Reference proteome</keyword>
<gene>
    <name evidence="10" type="ORF">RchiOBHm_Chr3g0458021</name>
</gene>
<keyword evidence="5 9" id="KW-0378">Hydrolase</keyword>